<organism evidence="1">
    <name type="scientific">marine sediment metagenome</name>
    <dbReference type="NCBI Taxonomy" id="412755"/>
    <lineage>
        <taxon>unclassified sequences</taxon>
        <taxon>metagenomes</taxon>
        <taxon>ecological metagenomes</taxon>
    </lineage>
</organism>
<accession>X1C015</accession>
<comment type="caution">
    <text evidence="1">The sequence shown here is derived from an EMBL/GenBank/DDBJ whole genome shotgun (WGS) entry which is preliminary data.</text>
</comment>
<evidence type="ECO:0000313" key="1">
    <source>
        <dbReference type="EMBL" id="GAG89808.1"/>
    </source>
</evidence>
<proteinExistence type="predicted"/>
<name>X1C015_9ZZZZ</name>
<protein>
    <submittedName>
        <fullName evidence="1">Uncharacterized protein</fullName>
    </submittedName>
</protein>
<dbReference type="EMBL" id="BART01011999">
    <property type="protein sequence ID" value="GAG89808.1"/>
    <property type="molecule type" value="Genomic_DNA"/>
</dbReference>
<sequence length="76" mass="9072">MPSPSQIRTERILHLVELCEKESTKKRKTVQNWLPSFIDFHSGRLYPTISLRTRKEYRFAVIYLLLHNKDNIKDGN</sequence>
<dbReference type="AlphaFoldDB" id="X1C015"/>
<gene>
    <name evidence="1" type="ORF">S01H4_25266</name>
</gene>
<reference evidence="1" key="1">
    <citation type="journal article" date="2014" name="Front. Microbiol.">
        <title>High frequency of phylogenetically diverse reductive dehalogenase-homologous genes in deep subseafloor sedimentary metagenomes.</title>
        <authorList>
            <person name="Kawai M."/>
            <person name="Futagami T."/>
            <person name="Toyoda A."/>
            <person name="Takaki Y."/>
            <person name="Nishi S."/>
            <person name="Hori S."/>
            <person name="Arai W."/>
            <person name="Tsubouchi T."/>
            <person name="Morono Y."/>
            <person name="Uchiyama I."/>
            <person name="Ito T."/>
            <person name="Fujiyama A."/>
            <person name="Inagaki F."/>
            <person name="Takami H."/>
        </authorList>
    </citation>
    <scope>NUCLEOTIDE SEQUENCE</scope>
    <source>
        <strain evidence="1">Expedition CK06-06</strain>
    </source>
</reference>